<dbReference type="EMBL" id="DTGG01000121">
    <property type="protein sequence ID" value="HFZ09258.1"/>
    <property type="molecule type" value="Genomic_DNA"/>
</dbReference>
<evidence type="ECO:0000313" key="1">
    <source>
        <dbReference type="EMBL" id="HFZ09258.1"/>
    </source>
</evidence>
<comment type="caution">
    <text evidence="1">The sequence shown here is derived from an EMBL/GenBank/DDBJ whole genome shotgun (WGS) entry which is preliminary data.</text>
</comment>
<sequence>MNYGGFNYTNFRGINLKNTAAIRLEMDGGLAGTLSVKSSPDASRAWQFPDKSGTFGVTGTFTVSVPYGACATSAVYSTVVTVPGVRAEDAIVCTLQDALSTAGIALVGAVPGNGSVTLYFSNTSGATLNVLEKTVAYTIAR</sequence>
<protein>
    <submittedName>
        <fullName evidence="1">Uncharacterized protein</fullName>
    </submittedName>
</protein>
<name>A0A7V3JAM7_UNCC3</name>
<reference evidence="1" key="1">
    <citation type="journal article" date="2020" name="mSystems">
        <title>Genome- and Community-Level Interaction Insights into Carbon Utilization and Element Cycling Functions of Hydrothermarchaeota in Hydrothermal Sediment.</title>
        <authorList>
            <person name="Zhou Z."/>
            <person name="Liu Y."/>
            <person name="Xu W."/>
            <person name="Pan J."/>
            <person name="Luo Z.H."/>
            <person name="Li M."/>
        </authorList>
    </citation>
    <scope>NUCLEOTIDE SEQUENCE [LARGE SCALE GENOMIC DNA]</scope>
    <source>
        <strain evidence="1">SpSt-757</strain>
    </source>
</reference>
<accession>A0A7V3JAM7</accession>
<organism evidence="1">
    <name type="scientific">candidate division CPR3 bacterium</name>
    <dbReference type="NCBI Taxonomy" id="2268181"/>
    <lineage>
        <taxon>Bacteria</taxon>
        <taxon>Bacteria division CPR3</taxon>
    </lineage>
</organism>
<gene>
    <name evidence="1" type="ORF">ENV41_03915</name>
</gene>
<dbReference type="AlphaFoldDB" id="A0A7V3JAM7"/>
<proteinExistence type="predicted"/>